<reference evidence="1" key="1">
    <citation type="submission" date="2014-04" db="EMBL/GenBank/DDBJ databases">
        <authorList>
            <person name="Croucher N."/>
        </authorList>
    </citation>
    <scope>NUCLEOTIDE SEQUENCE</scope>
    <source>
        <strain evidence="1">R34-3016</strain>
    </source>
</reference>
<sequence>MTLKTFSDKAKTFTFTYEFKDLDTAMVAGHALLGYMTGTYEVPSISITHKDKGTLVAEYVEDHKLNKTFKRICDSFKDYYNQPVDDEAFEERYKRERVLQLKE</sequence>
<name>A0A098APF1_STREE</name>
<accession>A0A098APF1</accession>
<dbReference type="AlphaFoldDB" id="A0A098APF1"/>
<protein>
    <submittedName>
        <fullName evidence="1">Putative phage-related chromosomal island protein</fullName>
    </submittedName>
</protein>
<evidence type="ECO:0000313" key="1">
    <source>
        <dbReference type="EMBL" id="CDQ29838.1"/>
    </source>
</evidence>
<reference evidence="1" key="2">
    <citation type="submission" date="2014-10" db="EMBL/GenBank/DDBJ databases">
        <title>Contrasting mechanisms driving short-term and long-term diversification of pneumococci.</title>
        <authorList>
            <person name="Croucher N.J."/>
            <person name="Coupland P.C."/>
            <person name="Stevenson A.E."/>
            <person name="Callendrello A."/>
            <person name="Bentley S.D."/>
            <person name="Hanage W.P."/>
        </authorList>
    </citation>
    <scope>NUCLEOTIDE SEQUENCE</scope>
    <source>
        <strain evidence="1">R34-3016</strain>
    </source>
</reference>
<proteinExistence type="predicted"/>
<organism evidence="1">
    <name type="scientific">Streptococcus pneumoniae</name>
    <dbReference type="NCBI Taxonomy" id="1313"/>
    <lineage>
        <taxon>Bacteria</taxon>
        <taxon>Bacillati</taxon>
        <taxon>Bacillota</taxon>
        <taxon>Bacilli</taxon>
        <taxon>Lactobacillales</taxon>
        <taxon>Streptococcaceae</taxon>
        <taxon>Streptococcus</taxon>
    </lineage>
</organism>
<dbReference type="EMBL" id="LK020678">
    <property type="protein sequence ID" value="CDQ29838.1"/>
    <property type="molecule type" value="Genomic_DNA"/>
</dbReference>